<evidence type="ECO:0000313" key="2">
    <source>
        <dbReference type="Proteomes" id="UP000237662"/>
    </source>
</evidence>
<gene>
    <name evidence="1" type="ORF">CLV84_3894</name>
</gene>
<dbReference type="EMBL" id="PTJC01000007">
    <property type="protein sequence ID" value="PPK84731.1"/>
    <property type="molecule type" value="Genomic_DNA"/>
</dbReference>
<dbReference type="PROSITE" id="PS51257">
    <property type="entry name" value="PROKAR_LIPOPROTEIN"/>
    <property type="match status" value="1"/>
</dbReference>
<sequence length="280" mass="31627">MRSISTALKILFVALLFGAISCKRLPARVSVDTGDFYTFGQASKANANIIQDTSVYEKQAFREMRQKFGMLPEGLREKIAEMQSGIEKEFPAASIEKALGVGLPVWERSRAQADHEKGELLLVPLVTKNSKLLTGLLVFRLRDEHLDTWHLMERAGLLHPLLEDRPVESRSEYVNLLLTAAFDHYLFDYQFLPDRYTINPNRGEYEPLFSSTNNDPATLSTGIHFMQGCFEQYRHDVEGNRSSTSKFICEPYYLVDYNPTVLLDQGPTRSPAADPEQGGG</sequence>
<dbReference type="OrthoDB" id="9833332at2"/>
<dbReference type="AlphaFoldDB" id="A0A2S6I1H5"/>
<accession>A0A2S6I1H5</accession>
<organism evidence="1 2">
    <name type="scientific">Neolewinella xylanilytica</name>
    <dbReference type="NCBI Taxonomy" id="1514080"/>
    <lineage>
        <taxon>Bacteria</taxon>
        <taxon>Pseudomonadati</taxon>
        <taxon>Bacteroidota</taxon>
        <taxon>Saprospiria</taxon>
        <taxon>Saprospirales</taxon>
        <taxon>Lewinellaceae</taxon>
        <taxon>Neolewinella</taxon>
    </lineage>
</organism>
<dbReference type="RefSeq" id="WP_104421449.1">
    <property type="nucleotide sequence ID" value="NZ_PTJC01000007.1"/>
</dbReference>
<name>A0A2S6I1H5_9BACT</name>
<reference evidence="1 2" key="1">
    <citation type="submission" date="2018-02" db="EMBL/GenBank/DDBJ databases">
        <title>Genomic Encyclopedia of Archaeal and Bacterial Type Strains, Phase II (KMG-II): from individual species to whole genera.</title>
        <authorList>
            <person name="Goeker M."/>
        </authorList>
    </citation>
    <scope>NUCLEOTIDE SEQUENCE [LARGE SCALE GENOMIC DNA]</scope>
    <source>
        <strain evidence="1 2">DSM 29526</strain>
    </source>
</reference>
<keyword evidence="2" id="KW-1185">Reference proteome</keyword>
<comment type="caution">
    <text evidence="1">The sequence shown here is derived from an EMBL/GenBank/DDBJ whole genome shotgun (WGS) entry which is preliminary data.</text>
</comment>
<proteinExistence type="predicted"/>
<evidence type="ECO:0000313" key="1">
    <source>
        <dbReference type="EMBL" id="PPK84731.1"/>
    </source>
</evidence>
<protein>
    <submittedName>
        <fullName evidence="1">Uncharacterized protein</fullName>
    </submittedName>
</protein>
<dbReference type="Proteomes" id="UP000237662">
    <property type="component" value="Unassembled WGS sequence"/>
</dbReference>